<evidence type="ECO:0000256" key="5">
    <source>
        <dbReference type="ARBA" id="ARBA00022741"/>
    </source>
</evidence>
<keyword evidence="9" id="KW-0233">DNA recombination</keyword>
<dbReference type="Pfam" id="PF13476">
    <property type="entry name" value="AAA_23"/>
    <property type="match status" value="1"/>
</dbReference>
<keyword evidence="6" id="KW-0227">DNA damage</keyword>
<keyword evidence="8 12" id="KW-0175">Coiled coil</keyword>
<dbReference type="InterPro" id="IPR027417">
    <property type="entry name" value="P-loop_NTPase"/>
</dbReference>
<evidence type="ECO:0000256" key="3">
    <source>
        <dbReference type="ARBA" id="ARBA00006793"/>
    </source>
</evidence>
<evidence type="ECO:0000256" key="2">
    <source>
        <dbReference type="ARBA" id="ARBA00004286"/>
    </source>
</evidence>
<evidence type="ECO:0000259" key="14">
    <source>
        <dbReference type="Pfam" id="PF13476"/>
    </source>
</evidence>
<dbReference type="PANTHER" id="PTHR19306">
    <property type="entry name" value="STRUCTURAL MAINTENANCE OF CHROMOSOMES 5,6 SMC5, SMC6"/>
    <property type="match status" value="1"/>
</dbReference>
<evidence type="ECO:0000256" key="9">
    <source>
        <dbReference type="ARBA" id="ARBA00023172"/>
    </source>
</evidence>
<dbReference type="EMBL" id="MT276028">
    <property type="protein sequence ID" value="QNH68115.1"/>
    <property type="molecule type" value="mRNA"/>
</dbReference>
<organism evidence="15">
    <name type="scientific">Brachionus koreanus</name>
    <dbReference type="NCBI Taxonomy" id="1199090"/>
    <lineage>
        <taxon>Eukaryota</taxon>
        <taxon>Metazoa</taxon>
        <taxon>Spiralia</taxon>
        <taxon>Gnathifera</taxon>
        <taxon>Rotifera</taxon>
        <taxon>Eurotatoria</taxon>
        <taxon>Monogononta</taxon>
        <taxon>Pseudotrocha</taxon>
        <taxon>Ploima</taxon>
        <taxon>Brachionidae</taxon>
        <taxon>Brachionus</taxon>
    </lineage>
</organism>
<feature type="compositionally biased region" description="Low complexity" evidence="13">
    <location>
        <begin position="16"/>
        <end position="28"/>
    </location>
</feature>
<dbReference type="GO" id="GO:0000724">
    <property type="term" value="P:double-strand break repair via homologous recombination"/>
    <property type="evidence" value="ECO:0007669"/>
    <property type="project" value="TreeGrafter"/>
</dbReference>
<proteinExistence type="evidence at transcript level"/>
<evidence type="ECO:0000256" key="10">
    <source>
        <dbReference type="ARBA" id="ARBA00023204"/>
    </source>
</evidence>
<accession>A0A7G7WNI9</accession>
<dbReference type="GO" id="GO:0005524">
    <property type="term" value="F:ATP binding"/>
    <property type="evidence" value="ECO:0007669"/>
    <property type="project" value="UniProtKB-KW"/>
</dbReference>
<reference evidence="15" key="1">
    <citation type="submission" date="2020-04" db="EMBL/GenBank/DDBJ databases">
        <title>Genome-wide identification of DNA double-strand break (DSBs) repair genes and transcriptional modulation in response to Benzo[alpha]pyrene in the monogonont rotifer Brachionus spp.</title>
        <authorList>
            <person name="Kim M.-S."/>
            <person name="Lee Y.H."/>
            <person name="Lee J.-S."/>
        </authorList>
    </citation>
    <scope>NUCLEOTIDE SEQUENCE</scope>
</reference>
<dbReference type="GO" id="GO:0003684">
    <property type="term" value="F:damaged DNA binding"/>
    <property type="evidence" value="ECO:0007669"/>
    <property type="project" value="TreeGrafter"/>
</dbReference>
<evidence type="ECO:0000256" key="6">
    <source>
        <dbReference type="ARBA" id="ARBA00022763"/>
    </source>
</evidence>
<keyword evidence="4" id="KW-0158">Chromosome</keyword>
<protein>
    <submittedName>
        <fullName evidence="15">Structural maintenance of chromosomes protein 6</fullName>
    </submittedName>
</protein>
<comment type="similarity">
    <text evidence="3">Belongs to the SMC family. SMC6 subfamily.</text>
</comment>
<dbReference type="InterPro" id="IPR038729">
    <property type="entry name" value="Rad50/SbcC_AAA"/>
</dbReference>
<dbReference type="PANTHER" id="PTHR19306:SF6">
    <property type="entry name" value="STRUCTURAL MAINTENANCE OF CHROMOSOMES PROTEIN 6"/>
    <property type="match status" value="1"/>
</dbReference>
<keyword evidence="10" id="KW-0234">DNA repair</keyword>
<evidence type="ECO:0000256" key="4">
    <source>
        <dbReference type="ARBA" id="ARBA00022454"/>
    </source>
</evidence>
<dbReference type="GO" id="GO:0016887">
    <property type="term" value="F:ATP hydrolysis activity"/>
    <property type="evidence" value="ECO:0007669"/>
    <property type="project" value="InterPro"/>
</dbReference>
<evidence type="ECO:0000256" key="8">
    <source>
        <dbReference type="ARBA" id="ARBA00023054"/>
    </source>
</evidence>
<dbReference type="SUPFAM" id="SSF52540">
    <property type="entry name" value="P-loop containing nucleoside triphosphate hydrolases"/>
    <property type="match status" value="1"/>
</dbReference>
<dbReference type="AlphaFoldDB" id="A0A7G7WNI9"/>
<evidence type="ECO:0000256" key="13">
    <source>
        <dbReference type="SAM" id="MobiDB-lite"/>
    </source>
</evidence>
<keyword evidence="5" id="KW-0547">Nucleotide-binding</keyword>
<dbReference type="Gene3D" id="3.40.50.300">
    <property type="entry name" value="P-loop containing nucleotide triphosphate hydrolases"/>
    <property type="match status" value="2"/>
</dbReference>
<keyword evidence="7" id="KW-0067">ATP-binding</keyword>
<evidence type="ECO:0000256" key="7">
    <source>
        <dbReference type="ARBA" id="ARBA00022840"/>
    </source>
</evidence>
<evidence type="ECO:0000256" key="12">
    <source>
        <dbReference type="SAM" id="Coils"/>
    </source>
</evidence>
<feature type="coiled-coil region" evidence="12">
    <location>
        <begin position="305"/>
        <end position="445"/>
    </location>
</feature>
<dbReference type="GO" id="GO:0003697">
    <property type="term" value="F:single-stranded DNA binding"/>
    <property type="evidence" value="ECO:0007669"/>
    <property type="project" value="TreeGrafter"/>
</dbReference>
<feature type="compositionally biased region" description="Polar residues" evidence="13">
    <location>
        <begin position="29"/>
        <end position="38"/>
    </location>
</feature>
<comment type="subcellular location">
    <subcellularLocation>
        <location evidence="2">Chromosome</location>
    </subcellularLocation>
    <subcellularLocation>
        <location evidence="1">Nucleus</location>
    </subcellularLocation>
</comment>
<evidence type="ECO:0000313" key="15">
    <source>
        <dbReference type="EMBL" id="QNH68115.1"/>
    </source>
</evidence>
<sequence length="1110" mass="129925">MSKRKAPRDENFLIPSSSSQNSSQLSTQVLNEQNNVSSPKKKRFSQNYSDLSQLNDISSSKSLSNARPGVIEQVRLSNFKCHSELSFNLHPYINFILGRNGSGKSAVMDAIILCLGGKATSTGRQASAKTFIKTNCDKAELRVVIRNEGEEAYKSHLYGSKIIVERKISRDGSSQYKIMNEKNKLISNKKSELDSITEQFNIQVENPVCFLNQETSKHFLNSSNKSDKYKLFMKASQLESMRLLQEQIEQQRMISKNLIEEKEHYLPRLQEDLYQWEEKYKKCQSVEKLKQKQACLMQEFSWASVIRLEKNCEKNLKEKRQAEKMRDKYEEKINSLDSNHSQSNQEYEKIKSEITDLTQLAKLANQKQDQINITYRTANQNYKQTSMEIKKLNALIDKKRREQNEIKKKLNEEKQSSKADYESERLNKESKIEEIKKKLSDLNAIEKFKLEENKRYSFEIERHAKALTERKFDIDNQERLIRNMKNDIESLKNARNDQIYKFGDFMPNLVADIKRHYEMGKFREMPRGPIGMYIQPKSDEWSVAIESCLGPLLGSFVCGGYEDESLLQQLFFKHIKHVKKRPRIIVTDFKSHLHNTTRYRPEDTRYPTVYEMLNIKDTVIANTLIDHRRVESILLLPDRSTVRQVIEDSRDQNTNEAFSKNGDQFYSKPSFKMYACSFKEARIFIKDSERAIQHKQTEIDKIIKSITNANSELSSLKSQIDSNKQLKSQNDKQIDHMRREQLQLNHKLKEVESINIPEPVDIKVFEDEIEQLEEEVDAIRKQIDQVEENSVEKKTQFEQARAEMEKNELEMNEISQRIDQLKEKFNQFDKERSEYKDAVGYYKKLIVQLEPKLKETENSYNSSMEELDKLIQSASELCPRIESKKSPESLDEELRNVEKQIKLTEKLHGNEEEITRKYIEMRSKYKRIADDIKKQHKFLDSLEKALRKREDAMALFTESKALRCAMDFSNYLNSREYQGTLKFDHHEQKLDIIVNPSKSREGKEAKDLKSLSGGERSFSTVSFLLALWSIVECPILFLDEFDVFMDQINRSIAMDLILSAAKEKLNGQYVFLTPQEMGSINPDQYVKMFKMPDPKRAIDLLSSNQENEEN</sequence>
<evidence type="ECO:0000256" key="1">
    <source>
        <dbReference type="ARBA" id="ARBA00004123"/>
    </source>
</evidence>
<dbReference type="GO" id="GO:0030915">
    <property type="term" value="C:Smc5-Smc6 complex"/>
    <property type="evidence" value="ECO:0007669"/>
    <property type="project" value="TreeGrafter"/>
</dbReference>
<dbReference type="Gene3D" id="1.10.287.2610">
    <property type="match status" value="1"/>
</dbReference>
<feature type="domain" description="Rad50/SbcC-type AAA" evidence="14">
    <location>
        <begin position="74"/>
        <end position="280"/>
    </location>
</feature>
<evidence type="ECO:0000256" key="11">
    <source>
        <dbReference type="ARBA" id="ARBA00023242"/>
    </source>
</evidence>
<keyword evidence="11" id="KW-0539">Nucleus</keyword>
<feature type="coiled-coil region" evidence="12">
    <location>
        <begin position="762"/>
        <end position="873"/>
    </location>
</feature>
<dbReference type="GO" id="GO:0005634">
    <property type="term" value="C:nucleus"/>
    <property type="evidence" value="ECO:0007669"/>
    <property type="project" value="UniProtKB-SubCell"/>
</dbReference>
<feature type="region of interest" description="Disordered" evidence="13">
    <location>
        <begin position="1"/>
        <end position="47"/>
    </location>
</feature>
<name>A0A7G7WNI9_9BILA</name>
<dbReference type="GO" id="GO:0035861">
    <property type="term" value="C:site of double-strand break"/>
    <property type="evidence" value="ECO:0007669"/>
    <property type="project" value="TreeGrafter"/>
</dbReference>